<name>A0ABQ4NN20_9RHOB</name>
<dbReference type="PRINTS" id="PR00050">
    <property type="entry name" value="COLDSHOCK"/>
</dbReference>
<dbReference type="InterPro" id="IPR050181">
    <property type="entry name" value="Cold_shock_domain"/>
</dbReference>
<dbReference type="InterPro" id="IPR011129">
    <property type="entry name" value="CSD"/>
</dbReference>
<dbReference type="SMART" id="SM00357">
    <property type="entry name" value="CSP"/>
    <property type="match status" value="2"/>
</dbReference>
<gene>
    <name evidence="2" type="ORF">JANAI62_24190</name>
</gene>
<organism evidence="2 3">
    <name type="scientific">Jannaschia pagri</name>
    <dbReference type="NCBI Taxonomy" id="2829797"/>
    <lineage>
        <taxon>Bacteria</taxon>
        <taxon>Pseudomonadati</taxon>
        <taxon>Pseudomonadota</taxon>
        <taxon>Alphaproteobacteria</taxon>
        <taxon>Rhodobacterales</taxon>
        <taxon>Roseobacteraceae</taxon>
        <taxon>Jannaschia</taxon>
    </lineage>
</organism>
<feature type="domain" description="CSD" evidence="1">
    <location>
        <begin position="18"/>
        <end position="83"/>
    </location>
</feature>
<reference evidence="2 3" key="1">
    <citation type="submission" date="2021-05" db="EMBL/GenBank/DDBJ databases">
        <title>Bacteria Genome sequencing.</title>
        <authorList>
            <person name="Takabe Y."/>
            <person name="Nakajima Y."/>
            <person name="Suzuki S."/>
            <person name="Shiozaki T."/>
        </authorList>
    </citation>
    <scope>NUCLEOTIDE SEQUENCE [LARGE SCALE GENOMIC DNA]</scope>
    <source>
        <strain evidence="2 3">AI_62</strain>
    </source>
</reference>
<proteinExistence type="predicted"/>
<dbReference type="CDD" id="cd04458">
    <property type="entry name" value="CSP_CDS"/>
    <property type="match status" value="2"/>
</dbReference>
<dbReference type="PROSITE" id="PS51857">
    <property type="entry name" value="CSD_2"/>
    <property type="match status" value="1"/>
</dbReference>
<keyword evidence="3" id="KW-1185">Reference proteome</keyword>
<dbReference type="EMBL" id="BPFH01000004">
    <property type="protein sequence ID" value="GIT95796.1"/>
    <property type="molecule type" value="Genomic_DNA"/>
</dbReference>
<dbReference type="InterPro" id="IPR012340">
    <property type="entry name" value="NA-bd_OB-fold"/>
</dbReference>
<evidence type="ECO:0000259" key="1">
    <source>
        <dbReference type="PROSITE" id="PS51857"/>
    </source>
</evidence>
<dbReference type="RefSeq" id="WP_255576361.1">
    <property type="nucleotide sequence ID" value="NZ_BPFH01000004.1"/>
</dbReference>
<dbReference type="Pfam" id="PF00313">
    <property type="entry name" value="CSD"/>
    <property type="match status" value="2"/>
</dbReference>
<evidence type="ECO:0000313" key="2">
    <source>
        <dbReference type="EMBL" id="GIT95796.1"/>
    </source>
</evidence>
<dbReference type="InterPro" id="IPR002059">
    <property type="entry name" value="CSP_DNA-bd"/>
</dbReference>
<dbReference type="PANTHER" id="PTHR11544">
    <property type="entry name" value="COLD SHOCK DOMAIN CONTAINING PROTEINS"/>
    <property type="match status" value="1"/>
</dbReference>
<accession>A0ABQ4NN20</accession>
<dbReference type="Gene3D" id="2.40.50.140">
    <property type="entry name" value="Nucleic acid-binding proteins"/>
    <property type="match status" value="2"/>
</dbReference>
<dbReference type="Proteomes" id="UP000786693">
    <property type="component" value="Unassembled WGS sequence"/>
</dbReference>
<dbReference type="SUPFAM" id="SSF50249">
    <property type="entry name" value="Nucleic acid-binding proteins"/>
    <property type="match status" value="2"/>
</dbReference>
<protein>
    <submittedName>
        <fullName evidence="2">Cold-shock protein</fullName>
    </submittedName>
</protein>
<comment type="caution">
    <text evidence="2">The sequence shown here is derived from an EMBL/GenBank/DDBJ whole genome shotgun (WGS) entry which is preliminary data.</text>
</comment>
<evidence type="ECO:0000313" key="3">
    <source>
        <dbReference type="Proteomes" id="UP000786693"/>
    </source>
</evidence>
<sequence length="183" mass="20185">MTGGIARDTGGHGENDQVVEGRVKWFDATRGFGFIVSPQTDRDVLLHANVLRNYGQSSVADGSDVSVRIQTSERGLQAVEVLSLVAPDPVDVAYVGTEQPEYLQPIPEDLPYQPARVKWFDKAKGFGFANVFGKADDIFIHAEVLRRFGLADLTPGEAVCLRATMGARGLLALEVRRWEYYQD</sequence>